<dbReference type="OrthoDB" id="272810at2759"/>
<dbReference type="SUPFAM" id="SSF50370">
    <property type="entry name" value="Ricin B-like lectins"/>
    <property type="match status" value="1"/>
</dbReference>
<dbReference type="InterPro" id="IPR026847">
    <property type="entry name" value="VPS13"/>
</dbReference>
<dbReference type="InterPro" id="IPR035992">
    <property type="entry name" value="Ricin_B-like_lectins"/>
</dbReference>
<protein>
    <submittedName>
        <fullName evidence="2">Vacuolar sorting-associated 13D isoform X2</fullName>
    </submittedName>
</protein>
<dbReference type="AlphaFoldDB" id="A0A3M7PCK8"/>
<evidence type="ECO:0000313" key="2">
    <source>
        <dbReference type="EMBL" id="RMZ96835.1"/>
    </source>
</evidence>
<dbReference type="Proteomes" id="UP000276133">
    <property type="component" value="Unassembled WGS sequence"/>
</dbReference>
<sequence length="821" mass="92607">MSQYHWSRADLDQLLSLRPNDAFGYNWCGGFKIDQIDAFYITCRHLNKNEFVYFKVEIFLDGGTFYIVFTDNLDYPFPVRIENMSQVPVQIYQPSTLEESNQILIKPKQNFNYCWDEHVGEHKLVIGVKGGTSALFDLSLSEEKKSLFYEDFFYVVFAKLDSQQAETDELRSEQELVLTCSGKRVYLDLKQTYNRNQLWSFSQEGHLVHVMSSPPKEMGALLDLATSYVLDIEEIAPRPQSFMSLSLSRPDPRRRNTQCWLFEPNGKLCCNVKNMCLQVIGDLKHKAEVVLGPGAKMSYQVVKEQLRPGSGQVSVSMSTDGPCRLIRISNVKDKSYLAINWEKLDESRAVQKSFELYVNLSGGIGLSVINWKQQEYEELLYAYFKSIELSFDQSQNEQKFILGIQSIQVCNQLVDASRQNLAYSIQTGAKHDLALKIDFLRKLRPDHSPIFIQHLIVNLLDLNVHLEEKLLWKLIQFLHATKQLPERVQNVSIESNSSYYRNQIGKLWRDSQTPRFSFAKLHISETRMSLSVYKTAKLSADLQTIKSDLGIPLVQFENAAIVCKPFMIINEHDTASCLIKLMSKHYGQELRSHAIRILGSVDFLGNPIGLVVDFKESLTNVISNGHVPDFVFSITHGVANSVSKFSGSLSDELNGLTMDENYQQVREQIRTLYSNGSMDHFVGGALGFAAGVFGGMISLGTQTYQGFSKDGIGGAVTGLMRGAVGTVSKPVVGVLDFATGIASAIKETSKTGSKMELPKIRESRCCSTSGGLLTLFSRFDANGQKILYQVNDLDLSEKFIAMEQIRSSDKTEQNIVRVIFC</sequence>
<dbReference type="GO" id="GO:0007005">
    <property type="term" value="P:mitochondrion organization"/>
    <property type="evidence" value="ECO:0007669"/>
    <property type="project" value="TreeGrafter"/>
</dbReference>
<evidence type="ECO:0000259" key="1">
    <source>
        <dbReference type="Pfam" id="PF25036"/>
    </source>
</evidence>
<dbReference type="PANTHER" id="PTHR16166">
    <property type="entry name" value="VACUOLAR PROTEIN SORTING-ASSOCIATED PROTEIN VPS13"/>
    <property type="match status" value="1"/>
</dbReference>
<evidence type="ECO:0000313" key="3">
    <source>
        <dbReference type="Proteomes" id="UP000276133"/>
    </source>
</evidence>
<proteinExistence type="predicted"/>
<dbReference type="InterPro" id="IPR009543">
    <property type="entry name" value="VPS13_VAB"/>
</dbReference>
<dbReference type="EMBL" id="REGN01011855">
    <property type="protein sequence ID" value="RMZ96835.1"/>
    <property type="molecule type" value="Genomic_DNA"/>
</dbReference>
<gene>
    <name evidence="2" type="ORF">BpHYR1_014028</name>
</gene>
<dbReference type="PROSITE" id="PS50231">
    <property type="entry name" value="RICIN_B_LECTIN"/>
    <property type="match status" value="1"/>
</dbReference>
<accession>A0A3M7PCK8</accession>
<reference evidence="2 3" key="1">
    <citation type="journal article" date="2018" name="Sci. Rep.">
        <title>Genomic signatures of local adaptation to the degree of environmental predictability in rotifers.</title>
        <authorList>
            <person name="Franch-Gras L."/>
            <person name="Hahn C."/>
            <person name="Garcia-Roger E.M."/>
            <person name="Carmona M.J."/>
            <person name="Serra M."/>
            <person name="Gomez A."/>
        </authorList>
    </citation>
    <scope>NUCLEOTIDE SEQUENCE [LARGE SCALE GENOMIC DNA]</scope>
    <source>
        <strain evidence="2">HYR1</strain>
    </source>
</reference>
<organism evidence="2 3">
    <name type="scientific">Brachionus plicatilis</name>
    <name type="common">Marine rotifer</name>
    <name type="synonym">Brachionus muelleri</name>
    <dbReference type="NCBI Taxonomy" id="10195"/>
    <lineage>
        <taxon>Eukaryota</taxon>
        <taxon>Metazoa</taxon>
        <taxon>Spiralia</taxon>
        <taxon>Gnathifera</taxon>
        <taxon>Rotifera</taxon>
        <taxon>Eurotatoria</taxon>
        <taxon>Monogononta</taxon>
        <taxon>Pseudotrocha</taxon>
        <taxon>Ploima</taxon>
        <taxon>Brachionidae</taxon>
        <taxon>Brachionus</taxon>
    </lineage>
</organism>
<keyword evidence="3" id="KW-1185">Reference proteome</keyword>
<dbReference type="GO" id="GO:0045053">
    <property type="term" value="P:protein retention in Golgi apparatus"/>
    <property type="evidence" value="ECO:0007669"/>
    <property type="project" value="TreeGrafter"/>
</dbReference>
<comment type="caution">
    <text evidence="2">The sequence shown here is derived from an EMBL/GenBank/DDBJ whole genome shotgun (WGS) entry which is preliminary data.</text>
</comment>
<name>A0A3M7PCK8_BRAPC</name>
<dbReference type="GO" id="GO:0006623">
    <property type="term" value="P:protein targeting to vacuole"/>
    <property type="evidence" value="ECO:0007669"/>
    <property type="project" value="TreeGrafter"/>
</dbReference>
<dbReference type="Pfam" id="PF25036">
    <property type="entry name" value="VPS13_VAB"/>
    <property type="match status" value="1"/>
</dbReference>
<dbReference type="STRING" id="10195.A0A3M7PCK8"/>
<feature type="domain" description="Vacuolar protein sorting-associated protein 13 VPS13 adaptor binding" evidence="1">
    <location>
        <begin position="5"/>
        <end position="117"/>
    </location>
</feature>
<dbReference type="CDD" id="cd23453">
    <property type="entry name" value="beta-trefoil_Ricin_VPS13D"/>
    <property type="match status" value="1"/>
</dbReference>
<dbReference type="PANTHER" id="PTHR16166:SF141">
    <property type="entry name" value="INTERMEMBRANE LIPID TRANSFER PROTEIN VPS13D"/>
    <property type="match status" value="1"/>
</dbReference>